<reference evidence="2" key="2">
    <citation type="journal article" date="2021" name="Microbiome">
        <title>Successional dynamics and alternative stable states in a saline activated sludge microbial community over 9 years.</title>
        <authorList>
            <person name="Wang Y."/>
            <person name="Ye J."/>
            <person name="Ju F."/>
            <person name="Liu L."/>
            <person name="Boyd J.A."/>
            <person name="Deng Y."/>
            <person name="Parks D.H."/>
            <person name="Jiang X."/>
            <person name="Yin X."/>
            <person name="Woodcroft B.J."/>
            <person name="Tyson G.W."/>
            <person name="Hugenholtz P."/>
            <person name="Polz M.F."/>
            <person name="Zhang T."/>
        </authorList>
    </citation>
    <scope>NUCLEOTIDE SEQUENCE</scope>
    <source>
        <strain evidence="2">HKST-UBA17</strain>
    </source>
</reference>
<protein>
    <submittedName>
        <fullName evidence="2">Glycosyltransferase family 2 protein</fullName>
    </submittedName>
</protein>
<sequence length="525" mass="61799">MDEHDPVLKTERVPIDEIKPKDRRKGYPLHVPLWYTKLFEKVPGLITWSLLLLPIFFSLIGYPQVVVTYVAFLVIYWSYRGFRFLFGLIVGYRRMKRDLKEDWVGEIKKLNKEPMKYVYICPIVKEDLEVLDPAIELFAAQDIGSKNISIVFALEEKYTDDSVPTIKTLISKYKDNFREMFYIVHPFGIPGEVSGVKGANINWATRHFVKYIEERGEKMEEYLLITCDSDLRPHPKYLSAITYKYFTAKEPLRTFFSTAVHTFNNNIWRVPPINRVFAHSLTLAIFHSWVVDKKYRDTWSSYLVNLRTVHDVGYWDPEVGIDDTTFYWNAAIRFKGNFKGEEVYIPTYNDAVENENFIKSHKSLYKQQLRWGWGIIVFPITLAGFYKNPEITFLTKLSMFLKLFNNQLLFLTVIYTITLSTPILNILSPEFQYSSASYNLAKVMSTILTSLMFLNIPVYIVRTKLSPLPKDWKFWRRLLDFGEIALITVNMLTFGFIPKIQAQTEMLFNRFRDKYYATEKVIIKK</sequence>
<evidence type="ECO:0000313" key="3">
    <source>
        <dbReference type="Proteomes" id="UP000741282"/>
    </source>
</evidence>
<gene>
    <name evidence="2" type="ORF">KC685_02670</name>
</gene>
<name>A0A955I964_9BACT</name>
<evidence type="ECO:0000256" key="1">
    <source>
        <dbReference type="SAM" id="Phobius"/>
    </source>
</evidence>
<evidence type="ECO:0000313" key="2">
    <source>
        <dbReference type="EMBL" id="MCA9376798.1"/>
    </source>
</evidence>
<reference evidence="2" key="1">
    <citation type="submission" date="2020-04" db="EMBL/GenBank/DDBJ databases">
        <authorList>
            <person name="Zhang T."/>
        </authorList>
    </citation>
    <scope>NUCLEOTIDE SEQUENCE</scope>
    <source>
        <strain evidence="2">HKST-UBA17</strain>
    </source>
</reference>
<organism evidence="2 3">
    <name type="scientific">Candidatus Dojkabacteria bacterium</name>
    <dbReference type="NCBI Taxonomy" id="2099670"/>
    <lineage>
        <taxon>Bacteria</taxon>
        <taxon>Candidatus Dojkabacteria</taxon>
    </lineage>
</organism>
<dbReference type="InterPro" id="IPR029044">
    <property type="entry name" value="Nucleotide-diphossugar_trans"/>
</dbReference>
<dbReference type="PANTHER" id="PTHR36851:SF1">
    <property type="entry name" value="GLYCO_TRANS_2-LIKE DOMAIN-CONTAINING PROTEIN"/>
    <property type="match status" value="1"/>
</dbReference>
<dbReference type="PANTHER" id="PTHR36851">
    <property type="entry name" value="UNNAMED PRODUCT"/>
    <property type="match status" value="1"/>
</dbReference>
<keyword evidence="1" id="KW-0472">Membrane</keyword>
<feature type="transmembrane region" description="Helical" evidence="1">
    <location>
        <begin position="369"/>
        <end position="387"/>
    </location>
</feature>
<feature type="transmembrane region" description="Helical" evidence="1">
    <location>
        <begin position="439"/>
        <end position="461"/>
    </location>
</feature>
<feature type="transmembrane region" description="Helical" evidence="1">
    <location>
        <begin position="42"/>
        <end position="60"/>
    </location>
</feature>
<feature type="transmembrane region" description="Helical" evidence="1">
    <location>
        <begin position="66"/>
        <end position="90"/>
    </location>
</feature>
<dbReference type="Proteomes" id="UP000741282">
    <property type="component" value="Unassembled WGS sequence"/>
</dbReference>
<dbReference type="SUPFAM" id="SSF53448">
    <property type="entry name" value="Nucleotide-diphospho-sugar transferases"/>
    <property type="match status" value="1"/>
</dbReference>
<accession>A0A955I964</accession>
<dbReference type="AlphaFoldDB" id="A0A955I964"/>
<dbReference type="Gene3D" id="3.90.550.10">
    <property type="entry name" value="Spore Coat Polysaccharide Biosynthesis Protein SpsA, Chain A"/>
    <property type="match status" value="1"/>
</dbReference>
<feature type="transmembrane region" description="Helical" evidence="1">
    <location>
        <begin position="481"/>
        <end position="500"/>
    </location>
</feature>
<proteinExistence type="predicted"/>
<keyword evidence="1" id="KW-1133">Transmembrane helix</keyword>
<keyword evidence="1" id="KW-0812">Transmembrane</keyword>
<dbReference type="EMBL" id="JAGQLN010000008">
    <property type="protein sequence ID" value="MCA9376798.1"/>
    <property type="molecule type" value="Genomic_DNA"/>
</dbReference>
<feature type="transmembrane region" description="Helical" evidence="1">
    <location>
        <begin position="407"/>
        <end position="427"/>
    </location>
</feature>
<comment type="caution">
    <text evidence="2">The sequence shown here is derived from an EMBL/GenBank/DDBJ whole genome shotgun (WGS) entry which is preliminary data.</text>
</comment>